<keyword evidence="2" id="KW-1185">Reference proteome</keyword>
<protein>
    <submittedName>
        <fullName evidence="1">Uncharacterized protein</fullName>
    </submittedName>
</protein>
<proteinExistence type="predicted"/>
<name>A0ACC2UCN4_9FUNG</name>
<organism evidence="1 2">
    <name type="scientific">Entomophthora muscae</name>
    <dbReference type="NCBI Taxonomy" id="34485"/>
    <lineage>
        <taxon>Eukaryota</taxon>
        <taxon>Fungi</taxon>
        <taxon>Fungi incertae sedis</taxon>
        <taxon>Zoopagomycota</taxon>
        <taxon>Entomophthoromycotina</taxon>
        <taxon>Entomophthoromycetes</taxon>
        <taxon>Entomophthorales</taxon>
        <taxon>Entomophthoraceae</taxon>
        <taxon>Entomophthora</taxon>
    </lineage>
</organism>
<accession>A0ACC2UCN4</accession>
<reference evidence="1" key="1">
    <citation type="submission" date="2022-04" db="EMBL/GenBank/DDBJ databases">
        <title>Genome of the entomopathogenic fungus Entomophthora muscae.</title>
        <authorList>
            <person name="Elya C."/>
            <person name="Lovett B.R."/>
            <person name="Lee E."/>
            <person name="Macias A.M."/>
            <person name="Hajek A.E."/>
            <person name="De Bivort B.L."/>
            <person name="Kasson M.T."/>
            <person name="De Fine Licht H.H."/>
            <person name="Stajich J.E."/>
        </authorList>
    </citation>
    <scope>NUCLEOTIDE SEQUENCE</scope>
    <source>
        <strain evidence="1">Berkeley</strain>
    </source>
</reference>
<evidence type="ECO:0000313" key="2">
    <source>
        <dbReference type="Proteomes" id="UP001165960"/>
    </source>
</evidence>
<dbReference type="Proteomes" id="UP001165960">
    <property type="component" value="Unassembled WGS sequence"/>
</dbReference>
<evidence type="ECO:0000313" key="1">
    <source>
        <dbReference type="EMBL" id="KAJ9084820.1"/>
    </source>
</evidence>
<sequence>MYGSDEAMENYAIFNCLDSETQSIIMPRLPERGWTFANVSKALMDGFGSKEALNNQKIDFVERGIRKEETMKEFADRFYLEAQTLISLKDSSFIDVKSALLNAVQPNKNLSLALNSEINGAHNVSNLICQLLTFKDDFEVPMPSGPRAFQDNRNKPSFSDKPKTGESFTTQGTAGINSSCTCYKCGKLKKMSRECKQPAPKAHHVGAEEYDSEGDQEDEEASQDKEPKTAKQPG</sequence>
<gene>
    <name evidence="1" type="ORF">DSO57_1020250</name>
</gene>
<comment type="caution">
    <text evidence="1">The sequence shown here is derived from an EMBL/GenBank/DDBJ whole genome shotgun (WGS) entry which is preliminary data.</text>
</comment>
<dbReference type="EMBL" id="QTSX02000804">
    <property type="protein sequence ID" value="KAJ9084820.1"/>
    <property type="molecule type" value="Genomic_DNA"/>
</dbReference>